<dbReference type="Gene3D" id="3.30.420.340">
    <property type="entry name" value="UvrC, RNAse H endonuclease domain"/>
    <property type="match status" value="1"/>
</dbReference>
<dbReference type="SUPFAM" id="SSF47781">
    <property type="entry name" value="RuvA domain 2-like"/>
    <property type="match status" value="1"/>
</dbReference>
<sequence>MKDRLGQVIYVGKAKDLRKRLTSYFLPSRQRKADLKTRALINSIWDFEFHTVRNESEALLLEAKLIKEVRPRYNVSFRDDKRFPMVRIDPTAKFPMFRMTRMRKEDGARYFGPYVHNAALREVVTWLNRRFGLKTCRPMNPGEAEYRHCHADVIRNCSAPCIGRVTPEEYRERAEAAMKVLEGRNRTILKEIKAEMTEAAEAMDFEKAAKLRDVMVSMEKILEPTRKFARSGRGVTSDEAKKSALDDVRELQMELGMAEPPMVMECFDISNISATYSVASMVRFSGGLPDNQAYRRYRIKTVEGQNDFASMAEVVGRRYARILRELAAEDDAEDSNEDVLERARRIEKRVLDREDGRPRKKESASKVAGLPDLIVVDGGKGQLAMAMAELQKLGLHDVPLIGLAKQREEVFVPGRDLPILIPHDRGALKLLQRLRDEAHRFANGYHQLLLKKRMRESVLDEVPGMSPRRKEALLKKFGSVAAIRKASPEQLAEIRGISISAAEQIIENL</sequence>
<keyword evidence="7" id="KW-0175">Coiled coil</keyword>
<dbReference type="Pfam" id="PF08459">
    <property type="entry name" value="UvrC_RNaseH_dom"/>
    <property type="match status" value="1"/>
</dbReference>
<dbReference type="Gene3D" id="4.10.860.10">
    <property type="entry name" value="UVR domain"/>
    <property type="match status" value="1"/>
</dbReference>
<dbReference type="Pfam" id="PF02151">
    <property type="entry name" value="UVR"/>
    <property type="match status" value="1"/>
</dbReference>
<dbReference type="SMART" id="SM00465">
    <property type="entry name" value="GIYc"/>
    <property type="match status" value="1"/>
</dbReference>
<dbReference type="InterPro" id="IPR050066">
    <property type="entry name" value="UvrABC_protein_C"/>
</dbReference>
<name>A0A6B3L8C5_9BACT</name>
<feature type="domain" description="UvrC family homology region profile" evidence="10">
    <location>
        <begin position="236"/>
        <end position="386"/>
    </location>
</feature>
<organism evidence="11 12">
    <name type="scientific">Sulfuriroseicoccus oceanibius</name>
    <dbReference type="NCBI Taxonomy" id="2707525"/>
    <lineage>
        <taxon>Bacteria</taxon>
        <taxon>Pseudomonadati</taxon>
        <taxon>Verrucomicrobiota</taxon>
        <taxon>Verrucomicrobiia</taxon>
        <taxon>Verrucomicrobiales</taxon>
        <taxon>Verrucomicrobiaceae</taxon>
        <taxon>Sulfuriroseicoccus</taxon>
    </lineage>
</organism>
<keyword evidence="1" id="KW-0963">Cytoplasm</keyword>
<evidence type="ECO:0000259" key="8">
    <source>
        <dbReference type="PROSITE" id="PS50151"/>
    </source>
</evidence>
<dbReference type="GO" id="GO:0006289">
    <property type="term" value="P:nucleotide-excision repair"/>
    <property type="evidence" value="ECO:0007669"/>
    <property type="project" value="InterPro"/>
</dbReference>
<dbReference type="SUPFAM" id="SSF82771">
    <property type="entry name" value="GIY-YIG endonuclease"/>
    <property type="match status" value="1"/>
</dbReference>
<feature type="domain" description="UVR" evidence="8">
    <location>
        <begin position="186"/>
        <end position="221"/>
    </location>
</feature>
<dbReference type="InterPro" id="IPR001162">
    <property type="entry name" value="UvrC_RNase_H_dom"/>
</dbReference>
<evidence type="ECO:0000256" key="1">
    <source>
        <dbReference type="ARBA" id="ARBA00022490"/>
    </source>
</evidence>
<keyword evidence="3" id="KW-0228">DNA excision</keyword>
<dbReference type="GO" id="GO:0003677">
    <property type="term" value="F:DNA binding"/>
    <property type="evidence" value="ECO:0007669"/>
    <property type="project" value="InterPro"/>
</dbReference>
<gene>
    <name evidence="11" type="ORF">G3M56_010550</name>
</gene>
<keyword evidence="12" id="KW-1185">Reference proteome</keyword>
<evidence type="ECO:0000256" key="6">
    <source>
        <dbReference type="ARBA" id="ARBA00023236"/>
    </source>
</evidence>
<dbReference type="PANTHER" id="PTHR30562:SF1">
    <property type="entry name" value="UVRABC SYSTEM PROTEIN C"/>
    <property type="match status" value="1"/>
</dbReference>
<dbReference type="InterPro" id="IPR003583">
    <property type="entry name" value="Hlx-hairpin-Hlx_DNA-bd_motif"/>
</dbReference>
<accession>A0A6B3L8C5</accession>
<dbReference type="CDD" id="cd10434">
    <property type="entry name" value="GIY-YIG_UvrC_Cho"/>
    <property type="match status" value="1"/>
</dbReference>
<dbReference type="PROSITE" id="PS50151">
    <property type="entry name" value="UVR"/>
    <property type="match status" value="1"/>
</dbReference>
<reference evidence="11 12" key="1">
    <citation type="submission" date="2020-12" db="EMBL/GenBank/DDBJ databases">
        <title>Sulforoseuscoccus oceanibium gen. nov., sp. nov., a representative of the phylum Verrucomicrobia with special cytoplasmic membrane, and proposal of Sulforoseuscoccusaceae fam. nov.</title>
        <authorList>
            <person name="Xi F."/>
        </authorList>
    </citation>
    <scope>NUCLEOTIDE SEQUENCE [LARGE SCALE GENOMIC DNA]</scope>
    <source>
        <strain evidence="11 12">T37</strain>
    </source>
</reference>
<dbReference type="InterPro" id="IPR000305">
    <property type="entry name" value="GIY-YIG_endonuc"/>
</dbReference>
<dbReference type="AlphaFoldDB" id="A0A6B3L8C5"/>
<dbReference type="InterPro" id="IPR035901">
    <property type="entry name" value="GIY-YIG_endonuc_sf"/>
</dbReference>
<dbReference type="InterPro" id="IPR010994">
    <property type="entry name" value="RuvA_2-like"/>
</dbReference>
<evidence type="ECO:0000256" key="4">
    <source>
        <dbReference type="ARBA" id="ARBA00022881"/>
    </source>
</evidence>
<dbReference type="Gene3D" id="1.10.150.20">
    <property type="entry name" value="5' to 3' exonuclease, C-terminal subdomain"/>
    <property type="match status" value="1"/>
</dbReference>
<evidence type="ECO:0000313" key="12">
    <source>
        <dbReference type="Proteomes" id="UP000475117"/>
    </source>
</evidence>
<dbReference type="Gene3D" id="3.40.1440.10">
    <property type="entry name" value="GIY-YIG endonuclease"/>
    <property type="match status" value="1"/>
</dbReference>
<dbReference type="Pfam" id="PF14520">
    <property type="entry name" value="HHH_5"/>
    <property type="match status" value="1"/>
</dbReference>
<evidence type="ECO:0000256" key="3">
    <source>
        <dbReference type="ARBA" id="ARBA00022769"/>
    </source>
</evidence>
<dbReference type="KEGG" id="soa:G3M56_010550"/>
<dbReference type="SMART" id="SM00278">
    <property type="entry name" value="HhH1"/>
    <property type="match status" value="2"/>
</dbReference>
<dbReference type="PROSITE" id="PS50165">
    <property type="entry name" value="UVRC"/>
    <property type="match status" value="1"/>
</dbReference>
<protein>
    <submittedName>
        <fullName evidence="11">Excinuclease ABC subunit UvrC</fullName>
    </submittedName>
</protein>
<evidence type="ECO:0000256" key="2">
    <source>
        <dbReference type="ARBA" id="ARBA00022763"/>
    </source>
</evidence>
<keyword evidence="2" id="KW-0227">DNA damage</keyword>
<keyword evidence="4" id="KW-0267">Excision nuclease</keyword>
<evidence type="ECO:0000313" key="11">
    <source>
        <dbReference type="EMBL" id="QQL46409.1"/>
    </source>
</evidence>
<feature type="coiled-coil region" evidence="7">
    <location>
        <begin position="171"/>
        <end position="209"/>
    </location>
</feature>
<dbReference type="FunFam" id="3.40.1440.10:FF:000001">
    <property type="entry name" value="UvrABC system protein C"/>
    <property type="match status" value="1"/>
</dbReference>
<proteinExistence type="predicted"/>
<evidence type="ECO:0000256" key="5">
    <source>
        <dbReference type="ARBA" id="ARBA00023204"/>
    </source>
</evidence>
<dbReference type="InterPro" id="IPR036876">
    <property type="entry name" value="UVR_dom_sf"/>
</dbReference>
<dbReference type="GO" id="GO:0009380">
    <property type="term" value="C:excinuclease repair complex"/>
    <property type="evidence" value="ECO:0007669"/>
    <property type="project" value="TreeGrafter"/>
</dbReference>
<dbReference type="GO" id="GO:0009432">
    <property type="term" value="P:SOS response"/>
    <property type="evidence" value="ECO:0007669"/>
    <property type="project" value="UniProtKB-KW"/>
</dbReference>
<dbReference type="PANTHER" id="PTHR30562">
    <property type="entry name" value="UVRC/OXIDOREDUCTASE"/>
    <property type="match status" value="1"/>
</dbReference>
<dbReference type="PROSITE" id="PS50164">
    <property type="entry name" value="GIY_YIG"/>
    <property type="match status" value="1"/>
</dbReference>
<dbReference type="EMBL" id="CP066776">
    <property type="protein sequence ID" value="QQL46409.1"/>
    <property type="molecule type" value="Genomic_DNA"/>
</dbReference>
<dbReference type="InterPro" id="IPR047296">
    <property type="entry name" value="GIY-YIG_UvrC_Cho"/>
</dbReference>
<dbReference type="InterPro" id="IPR038476">
    <property type="entry name" value="UvrC_RNase_H_dom_sf"/>
</dbReference>
<dbReference type="Proteomes" id="UP000475117">
    <property type="component" value="Chromosome"/>
</dbReference>
<evidence type="ECO:0000256" key="7">
    <source>
        <dbReference type="SAM" id="Coils"/>
    </source>
</evidence>
<keyword evidence="5" id="KW-0234">DNA repair</keyword>
<evidence type="ECO:0000259" key="10">
    <source>
        <dbReference type="PROSITE" id="PS50165"/>
    </source>
</evidence>
<evidence type="ECO:0000259" key="9">
    <source>
        <dbReference type="PROSITE" id="PS50164"/>
    </source>
</evidence>
<dbReference type="InterPro" id="IPR001943">
    <property type="entry name" value="UVR_dom"/>
</dbReference>
<dbReference type="Pfam" id="PF01541">
    <property type="entry name" value="GIY-YIG"/>
    <property type="match status" value="1"/>
</dbReference>
<feature type="domain" description="GIY-YIG" evidence="9">
    <location>
        <begin position="1"/>
        <end position="75"/>
    </location>
</feature>
<dbReference type="GO" id="GO:0009381">
    <property type="term" value="F:excinuclease ABC activity"/>
    <property type="evidence" value="ECO:0007669"/>
    <property type="project" value="InterPro"/>
</dbReference>
<dbReference type="SUPFAM" id="SSF46600">
    <property type="entry name" value="C-terminal UvrC-binding domain of UvrB"/>
    <property type="match status" value="1"/>
</dbReference>
<keyword evidence="6" id="KW-0742">SOS response</keyword>